<evidence type="ECO:0000256" key="5">
    <source>
        <dbReference type="ARBA" id="ARBA00022840"/>
    </source>
</evidence>
<feature type="domain" description="DEAD-box RNA helicase Q" evidence="10">
    <location>
        <begin position="59"/>
        <end position="87"/>
    </location>
</feature>
<dbReference type="InterPro" id="IPR011545">
    <property type="entry name" value="DEAD/DEAH_box_helicase_dom"/>
</dbReference>
<dbReference type="Gene3D" id="3.40.50.300">
    <property type="entry name" value="P-loop containing nucleotide triphosphate hydrolases"/>
    <property type="match status" value="1"/>
</dbReference>
<accession>A0A0M3K7F3</accession>
<dbReference type="GO" id="GO:0016787">
    <property type="term" value="F:hydrolase activity"/>
    <property type="evidence" value="ECO:0007669"/>
    <property type="project" value="UniProtKB-KW"/>
</dbReference>
<evidence type="ECO:0000256" key="7">
    <source>
        <dbReference type="ARBA" id="ARBA00047984"/>
    </source>
</evidence>
<dbReference type="Pfam" id="PF00270">
    <property type="entry name" value="DEAD"/>
    <property type="match status" value="1"/>
</dbReference>
<evidence type="ECO:0000313" key="13">
    <source>
        <dbReference type="WBParaSite" id="ASIM_0001689401-mRNA-1"/>
    </source>
</evidence>
<reference evidence="11 12" key="2">
    <citation type="submission" date="2018-11" db="EMBL/GenBank/DDBJ databases">
        <authorList>
            <consortium name="Pathogen Informatics"/>
        </authorList>
    </citation>
    <scope>NUCLEOTIDE SEQUENCE [LARGE SCALE GENOMIC DNA]</scope>
</reference>
<evidence type="ECO:0000256" key="8">
    <source>
        <dbReference type="PROSITE-ProRule" id="PRU00552"/>
    </source>
</evidence>
<dbReference type="PROSITE" id="PS51192">
    <property type="entry name" value="HELICASE_ATP_BIND_1"/>
    <property type="match status" value="1"/>
</dbReference>
<reference evidence="13" key="1">
    <citation type="submission" date="2017-02" db="UniProtKB">
        <authorList>
            <consortium name="WormBaseParasite"/>
        </authorList>
    </citation>
    <scope>IDENTIFICATION</scope>
</reference>
<dbReference type="PANTHER" id="PTHR47959">
    <property type="entry name" value="ATP-DEPENDENT RNA HELICASE RHLE-RELATED"/>
    <property type="match status" value="1"/>
</dbReference>
<evidence type="ECO:0000259" key="10">
    <source>
        <dbReference type="PROSITE" id="PS51195"/>
    </source>
</evidence>
<dbReference type="InterPro" id="IPR050079">
    <property type="entry name" value="DEAD_box_RNA_helicase"/>
</dbReference>
<evidence type="ECO:0000256" key="2">
    <source>
        <dbReference type="ARBA" id="ARBA00022741"/>
    </source>
</evidence>
<dbReference type="OrthoDB" id="1191041at2759"/>
<dbReference type="GO" id="GO:0005829">
    <property type="term" value="C:cytosol"/>
    <property type="evidence" value="ECO:0007669"/>
    <property type="project" value="TreeGrafter"/>
</dbReference>
<dbReference type="InterPro" id="IPR027417">
    <property type="entry name" value="P-loop_NTPase"/>
</dbReference>
<proteinExistence type="predicted"/>
<keyword evidence="3" id="KW-0378">Hydrolase</keyword>
<evidence type="ECO:0000256" key="3">
    <source>
        <dbReference type="ARBA" id="ARBA00022801"/>
    </source>
</evidence>
<name>A0A0M3K7F3_ANISI</name>
<evidence type="ECO:0000313" key="11">
    <source>
        <dbReference type="EMBL" id="VDK57384.1"/>
    </source>
</evidence>
<gene>
    <name evidence="11" type="ORF">ASIM_LOCUS16301</name>
</gene>
<dbReference type="GO" id="GO:0005524">
    <property type="term" value="F:ATP binding"/>
    <property type="evidence" value="ECO:0007669"/>
    <property type="project" value="UniProtKB-KW"/>
</dbReference>
<dbReference type="PANTHER" id="PTHR47959:SF21">
    <property type="entry name" value="DEAD-BOX HELICASE 56"/>
    <property type="match status" value="1"/>
</dbReference>
<keyword evidence="2" id="KW-0547">Nucleotide-binding</keyword>
<keyword evidence="12" id="KW-1185">Reference proteome</keyword>
<dbReference type="SUPFAM" id="SSF52540">
    <property type="entry name" value="P-loop containing nucleoside triphosphate hydrolases"/>
    <property type="match status" value="1"/>
</dbReference>
<evidence type="ECO:0000256" key="4">
    <source>
        <dbReference type="ARBA" id="ARBA00022806"/>
    </source>
</evidence>
<sequence>MKSVENRVRIVLNIVGRKSILKLRASISLSLGGSLNPGKNSQRNAFNILNCQSDISENVSFKDFNLDERLLKAIGELGWEKPTQVQQNMIELALEDKNILARARTGSGKTGAFMIPVVQKILHLIEASCDSSLTGPFALFIAPTRELATQVISHLIIYYLIIDHFDLNVFMVSVDCI</sequence>
<dbReference type="InterPro" id="IPR014014">
    <property type="entry name" value="RNA_helicase_DEAD_Q_motif"/>
</dbReference>
<protein>
    <recommendedName>
        <fullName evidence="1">RNA helicase</fullName>
        <ecNumber evidence="1">3.6.4.13</ecNumber>
    </recommendedName>
</protein>
<keyword evidence="6" id="KW-0694">RNA-binding</keyword>
<evidence type="ECO:0000256" key="6">
    <source>
        <dbReference type="ARBA" id="ARBA00022884"/>
    </source>
</evidence>
<dbReference type="PROSITE" id="PS51195">
    <property type="entry name" value="Q_MOTIF"/>
    <property type="match status" value="1"/>
</dbReference>
<evidence type="ECO:0000313" key="12">
    <source>
        <dbReference type="Proteomes" id="UP000267096"/>
    </source>
</evidence>
<evidence type="ECO:0000259" key="9">
    <source>
        <dbReference type="PROSITE" id="PS51192"/>
    </source>
</evidence>
<dbReference type="Proteomes" id="UP000267096">
    <property type="component" value="Unassembled WGS sequence"/>
</dbReference>
<dbReference type="WBParaSite" id="ASIM_0001689401-mRNA-1">
    <property type="protein sequence ID" value="ASIM_0001689401-mRNA-1"/>
    <property type="gene ID" value="ASIM_0001689401"/>
</dbReference>
<dbReference type="EMBL" id="UYRR01032969">
    <property type="protein sequence ID" value="VDK57384.1"/>
    <property type="molecule type" value="Genomic_DNA"/>
</dbReference>
<feature type="domain" description="Helicase ATP-binding" evidence="9">
    <location>
        <begin position="90"/>
        <end position="177"/>
    </location>
</feature>
<keyword evidence="5" id="KW-0067">ATP-binding</keyword>
<dbReference type="GO" id="GO:0003724">
    <property type="term" value="F:RNA helicase activity"/>
    <property type="evidence" value="ECO:0007669"/>
    <property type="project" value="UniProtKB-EC"/>
</dbReference>
<organism evidence="13">
    <name type="scientific">Anisakis simplex</name>
    <name type="common">Herring worm</name>
    <dbReference type="NCBI Taxonomy" id="6269"/>
    <lineage>
        <taxon>Eukaryota</taxon>
        <taxon>Metazoa</taxon>
        <taxon>Ecdysozoa</taxon>
        <taxon>Nematoda</taxon>
        <taxon>Chromadorea</taxon>
        <taxon>Rhabditida</taxon>
        <taxon>Spirurina</taxon>
        <taxon>Ascaridomorpha</taxon>
        <taxon>Ascaridoidea</taxon>
        <taxon>Anisakidae</taxon>
        <taxon>Anisakis</taxon>
        <taxon>Anisakis simplex complex</taxon>
    </lineage>
</organism>
<feature type="short sequence motif" description="Q motif" evidence="8">
    <location>
        <begin position="59"/>
        <end position="87"/>
    </location>
</feature>
<dbReference type="AlphaFoldDB" id="A0A0M3K7F3"/>
<dbReference type="GO" id="GO:0003723">
    <property type="term" value="F:RNA binding"/>
    <property type="evidence" value="ECO:0007669"/>
    <property type="project" value="UniProtKB-KW"/>
</dbReference>
<dbReference type="InterPro" id="IPR014001">
    <property type="entry name" value="Helicase_ATP-bd"/>
</dbReference>
<comment type="catalytic activity">
    <reaction evidence="7">
        <text>ATP + H2O = ADP + phosphate + H(+)</text>
        <dbReference type="Rhea" id="RHEA:13065"/>
        <dbReference type="ChEBI" id="CHEBI:15377"/>
        <dbReference type="ChEBI" id="CHEBI:15378"/>
        <dbReference type="ChEBI" id="CHEBI:30616"/>
        <dbReference type="ChEBI" id="CHEBI:43474"/>
        <dbReference type="ChEBI" id="CHEBI:456216"/>
        <dbReference type="EC" id="3.6.4.13"/>
    </reaction>
</comment>
<evidence type="ECO:0000256" key="1">
    <source>
        <dbReference type="ARBA" id="ARBA00012552"/>
    </source>
</evidence>
<keyword evidence="4" id="KW-0347">Helicase</keyword>
<dbReference type="EC" id="3.6.4.13" evidence="1"/>